<accession>A0A4P2Q272</accession>
<gene>
    <name evidence="3" type="ORF">SOCEGT47_039220</name>
</gene>
<evidence type="ECO:0000313" key="4">
    <source>
        <dbReference type="Proteomes" id="UP000295781"/>
    </source>
</evidence>
<keyword evidence="2" id="KW-0732">Signal</keyword>
<proteinExistence type="predicted"/>
<evidence type="ECO:0000256" key="2">
    <source>
        <dbReference type="SAM" id="SignalP"/>
    </source>
</evidence>
<dbReference type="Proteomes" id="UP000295781">
    <property type="component" value="Chromosome"/>
</dbReference>
<name>A0A4P2Q272_SORCE</name>
<reference evidence="3 4" key="1">
    <citation type="submission" date="2015-09" db="EMBL/GenBank/DDBJ databases">
        <title>Sorangium comparison.</title>
        <authorList>
            <person name="Zaburannyi N."/>
            <person name="Bunk B."/>
            <person name="Overmann J."/>
            <person name="Mueller R."/>
        </authorList>
    </citation>
    <scope>NUCLEOTIDE SEQUENCE [LARGE SCALE GENOMIC DNA]</scope>
    <source>
        <strain evidence="3 4">So ceGT47</strain>
    </source>
</reference>
<evidence type="ECO:0000256" key="1">
    <source>
        <dbReference type="SAM" id="MobiDB-lite"/>
    </source>
</evidence>
<feature type="signal peptide" evidence="2">
    <location>
        <begin position="1"/>
        <end position="39"/>
    </location>
</feature>
<sequence>MARPMLMTPAHLTKGAMMNRRTVCLGLSTLLSGAGLALAASASGAPPALPVPMMQAGNHLSLEQLGFNMLTTNRRSLTALVSNPFNDASFSAGARLAGRAGTPVPAGTLHRALLDPSAREVMKDLVECALGGHQRVSWTPGAKEAWRPTAEESSAVARTGKLTWTGRGAGLCPAWATGAPDASCQELVSSCLLTRNNARGRPASISIRGTHAALATTKEERERYKELEGAFFGNILDPDGLNPAAEKTAVDQAPPRVGVIYNKAFVCSPPDPRFLMSIGCDNMKPQVWISTRVCAVPDLKDGARHEGCVATYAGSCREATPNAPAGTRVNVCAPASKASGDVYPSCTAGGRTWARPASVFLPPLPPTNADRHACRPQRKPDRLRDHNRPSPDPGPEDRARARKLGTPDDRVKAIREQRVTPAVNPALRQRPQAPAR</sequence>
<feature type="region of interest" description="Disordered" evidence="1">
    <location>
        <begin position="356"/>
        <end position="436"/>
    </location>
</feature>
<organism evidence="3 4">
    <name type="scientific">Sorangium cellulosum</name>
    <name type="common">Polyangium cellulosum</name>
    <dbReference type="NCBI Taxonomy" id="56"/>
    <lineage>
        <taxon>Bacteria</taxon>
        <taxon>Pseudomonadati</taxon>
        <taxon>Myxococcota</taxon>
        <taxon>Polyangia</taxon>
        <taxon>Polyangiales</taxon>
        <taxon>Polyangiaceae</taxon>
        <taxon>Sorangium</taxon>
    </lineage>
</organism>
<dbReference type="EMBL" id="CP012670">
    <property type="protein sequence ID" value="AUX23397.1"/>
    <property type="molecule type" value="Genomic_DNA"/>
</dbReference>
<feature type="compositionally biased region" description="Basic and acidic residues" evidence="1">
    <location>
        <begin position="369"/>
        <end position="418"/>
    </location>
</feature>
<evidence type="ECO:0008006" key="5">
    <source>
        <dbReference type="Google" id="ProtNLM"/>
    </source>
</evidence>
<dbReference type="AlphaFoldDB" id="A0A4P2Q272"/>
<protein>
    <recommendedName>
        <fullName evidence="5">Secreted protein</fullName>
    </recommendedName>
</protein>
<evidence type="ECO:0000313" key="3">
    <source>
        <dbReference type="EMBL" id="AUX23397.1"/>
    </source>
</evidence>
<feature type="chain" id="PRO_5020555244" description="Secreted protein" evidence="2">
    <location>
        <begin position="40"/>
        <end position="436"/>
    </location>
</feature>